<dbReference type="GO" id="GO:0003677">
    <property type="term" value="F:DNA binding"/>
    <property type="evidence" value="ECO:0007669"/>
    <property type="project" value="UniProtKB-KW"/>
</dbReference>
<name>A0A430B754_9ENTE</name>
<dbReference type="Proteomes" id="UP000288028">
    <property type="component" value="Unassembled WGS sequence"/>
</dbReference>
<evidence type="ECO:0000259" key="2">
    <source>
        <dbReference type="PROSITE" id="PS50937"/>
    </source>
</evidence>
<dbReference type="PRINTS" id="PR00040">
    <property type="entry name" value="HTHMERR"/>
</dbReference>
<gene>
    <name evidence="3" type="ORF">CBF28_03820</name>
</gene>
<feature type="domain" description="HTH merR-type" evidence="2">
    <location>
        <begin position="3"/>
        <end position="74"/>
    </location>
</feature>
<dbReference type="InterPro" id="IPR000551">
    <property type="entry name" value="MerR-type_HTH_dom"/>
</dbReference>
<dbReference type="GeneID" id="95581415"/>
<proteinExistence type="predicted"/>
<dbReference type="EMBL" id="NGKB01000003">
    <property type="protein sequence ID" value="RSU16088.1"/>
    <property type="molecule type" value="Genomic_DNA"/>
</dbReference>
<dbReference type="OrthoDB" id="9773308at2"/>
<dbReference type="RefSeq" id="WP_126792133.1">
    <property type="nucleotide sequence ID" value="NZ_CP060720.1"/>
</dbReference>
<dbReference type="Gene3D" id="1.10.1660.10">
    <property type="match status" value="1"/>
</dbReference>
<keyword evidence="4" id="KW-1185">Reference proteome</keyword>
<dbReference type="SMART" id="SM00422">
    <property type="entry name" value="HTH_MERR"/>
    <property type="match status" value="1"/>
</dbReference>
<accession>A0A430B754</accession>
<evidence type="ECO:0000313" key="4">
    <source>
        <dbReference type="Proteomes" id="UP000288028"/>
    </source>
</evidence>
<dbReference type="GO" id="GO:0003700">
    <property type="term" value="F:DNA-binding transcription factor activity"/>
    <property type="evidence" value="ECO:0007669"/>
    <property type="project" value="InterPro"/>
</dbReference>
<dbReference type="PANTHER" id="PTHR30204">
    <property type="entry name" value="REDOX-CYCLING DRUG-SENSING TRANSCRIPTIONAL ACTIVATOR SOXR"/>
    <property type="match status" value="1"/>
</dbReference>
<reference evidence="3 4" key="1">
    <citation type="submission" date="2017-05" db="EMBL/GenBank/DDBJ databases">
        <title>Vagococcus spp. assemblies.</title>
        <authorList>
            <person name="Gulvik C.A."/>
        </authorList>
    </citation>
    <scope>NUCLEOTIDE SEQUENCE [LARGE SCALE GENOMIC DNA]</scope>
    <source>
        <strain evidence="3 4">SS1714</strain>
    </source>
</reference>
<dbReference type="PANTHER" id="PTHR30204:SF97">
    <property type="entry name" value="MERR FAMILY REGULATORY PROTEIN"/>
    <property type="match status" value="1"/>
</dbReference>
<dbReference type="InterPro" id="IPR009061">
    <property type="entry name" value="DNA-bd_dom_put_sf"/>
</dbReference>
<dbReference type="Pfam" id="PF00376">
    <property type="entry name" value="MerR"/>
    <property type="match status" value="1"/>
</dbReference>
<protein>
    <recommendedName>
        <fullName evidence="2">HTH merR-type domain-containing protein</fullName>
    </recommendedName>
</protein>
<evidence type="ECO:0000313" key="3">
    <source>
        <dbReference type="EMBL" id="RSU16088.1"/>
    </source>
</evidence>
<organism evidence="3 4">
    <name type="scientific">Vagococcus carniphilus</name>
    <dbReference type="NCBI Taxonomy" id="218144"/>
    <lineage>
        <taxon>Bacteria</taxon>
        <taxon>Bacillati</taxon>
        <taxon>Bacillota</taxon>
        <taxon>Bacilli</taxon>
        <taxon>Lactobacillales</taxon>
        <taxon>Enterococcaceae</taxon>
        <taxon>Vagococcus</taxon>
    </lineage>
</organism>
<dbReference type="SUPFAM" id="SSF46955">
    <property type="entry name" value="Putative DNA-binding domain"/>
    <property type="match status" value="1"/>
</dbReference>
<evidence type="ECO:0000256" key="1">
    <source>
        <dbReference type="ARBA" id="ARBA00023125"/>
    </source>
</evidence>
<comment type="caution">
    <text evidence="3">The sequence shown here is derived from an EMBL/GenBank/DDBJ whole genome shotgun (WGS) entry which is preliminary data.</text>
</comment>
<dbReference type="InterPro" id="IPR047057">
    <property type="entry name" value="MerR_fam"/>
</dbReference>
<keyword evidence="1" id="KW-0238">DNA-binding</keyword>
<dbReference type="AlphaFoldDB" id="A0A430B754"/>
<sequence>MNLMSIGELAKASGISIRALRYYDKKGYLKPDYINPETNYRYYSSDQFSTLNILQMFSEFDIPLSEIEQLEIKDNYYNIEELIKKIEQQIQEKLAYYQTQQMRIDALKENIKRLNYLKSVNNKHSYQDFFLLRHVVIKEFTLENPSYFDFTEMTVNLYDIAIENELTSLFNRGIFKININGEEKRFGFLEVETTSFTEKQKQFVHSFPEGKYNCTLYKFDTFYSNINILWNEKLAPNTLLIFNGLYDIVHQSTASNIESQRLSF</sequence>
<dbReference type="PROSITE" id="PS50937">
    <property type="entry name" value="HTH_MERR_2"/>
    <property type="match status" value="1"/>
</dbReference>